<feature type="domain" description="RING-type" evidence="9">
    <location>
        <begin position="36"/>
        <end position="82"/>
    </location>
</feature>
<keyword evidence="7" id="KW-0862">Zinc</keyword>
<dbReference type="PANTHER" id="PTHR22770:SF13">
    <property type="entry name" value="RING-TYPE DOMAIN-CONTAINING PROTEIN"/>
    <property type="match status" value="1"/>
</dbReference>
<dbReference type="InterPro" id="IPR001841">
    <property type="entry name" value="Znf_RING"/>
</dbReference>
<evidence type="ECO:0000256" key="3">
    <source>
        <dbReference type="ARBA" id="ARBA00022723"/>
    </source>
</evidence>
<sequence>MNYNMNQIEEVSLNQKNIRDKTGLPIKRFYSVKMQCQICFDDLTTNEDEIFRTNCGDTFHKNCISKLIENCLKERYQQLTCPSQGCKEKLSASLLPKLGFNFQQINIYFSAQLDELVIKHQNKFSCCPTLGCQNIFIINQSGDPAFYCEFCTKKYCLRCKSESHPQFTCEQFQLTKNKENNEREFKKLVENMNCKQCTNCGAWILKEKGCNHMKCKCFYEFCYRCGRKYRHPDCKCPLFDRDNLPQP</sequence>
<evidence type="ECO:0000256" key="4">
    <source>
        <dbReference type="ARBA" id="ARBA00022737"/>
    </source>
</evidence>
<keyword evidence="3" id="KW-0479">Metal-binding</keyword>
<dbReference type="Pfam" id="PF01485">
    <property type="entry name" value="IBR"/>
    <property type="match status" value="2"/>
</dbReference>
<dbReference type="InterPro" id="IPR002867">
    <property type="entry name" value="IBR_dom"/>
</dbReference>
<protein>
    <recommendedName>
        <fullName evidence="13">RING-type domain-containing protein</fullName>
    </recommendedName>
</protein>
<keyword evidence="2" id="KW-0808">Transferase</keyword>
<dbReference type="eggNOG" id="KOG1812">
    <property type="taxonomic scope" value="Eukaryota"/>
</dbReference>
<keyword evidence="12" id="KW-1185">Reference proteome</keyword>
<dbReference type="GO" id="GO:0008270">
    <property type="term" value="F:zinc ion binding"/>
    <property type="evidence" value="ECO:0007669"/>
    <property type="project" value="UniProtKB-KW"/>
</dbReference>
<dbReference type="SUPFAM" id="SSF57850">
    <property type="entry name" value="RING/U-box"/>
    <property type="match status" value="3"/>
</dbReference>
<evidence type="ECO:0008006" key="13">
    <source>
        <dbReference type="Google" id="ProtNLM"/>
    </source>
</evidence>
<keyword evidence="6" id="KW-0833">Ubl conjugation pathway</keyword>
<dbReference type="KEGG" id="ptm:GSPATT00030439001"/>
<evidence type="ECO:0000259" key="9">
    <source>
        <dbReference type="PROSITE" id="PS50089"/>
    </source>
</evidence>
<dbReference type="SMART" id="SM00647">
    <property type="entry name" value="IBR"/>
    <property type="match status" value="2"/>
</dbReference>
<dbReference type="OMA" id="KCSHFYC"/>
<reference evidence="11 12" key="1">
    <citation type="journal article" date="2006" name="Nature">
        <title>Global trends of whole-genome duplications revealed by the ciliate Paramecium tetraurelia.</title>
        <authorList>
            <consortium name="Genoscope"/>
            <person name="Aury J.-M."/>
            <person name="Jaillon O."/>
            <person name="Duret L."/>
            <person name="Noel B."/>
            <person name="Jubin C."/>
            <person name="Porcel B.M."/>
            <person name="Segurens B."/>
            <person name="Daubin V."/>
            <person name="Anthouard V."/>
            <person name="Aiach N."/>
            <person name="Arnaiz O."/>
            <person name="Billaut A."/>
            <person name="Beisson J."/>
            <person name="Blanc I."/>
            <person name="Bouhouche K."/>
            <person name="Camara F."/>
            <person name="Duharcourt S."/>
            <person name="Guigo R."/>
            <person name="Gogendeau D."/>
            <person name="Katinka M."/>
            <person name="Keller A.-M."/>
            <person name="Kissmehl R."/>
            <person name="Klotz C."/>
            <person name="Koll F."/>
            <person name="Le Moue A."/>
            <person name="Lepere C."/>
            <person name="Malinsky S."/>
            <person name="Nowacki M."/>
            <person name="Nowak J.K."/>
            <person name="Plattner H."/>
            <person name="Poulain J."/>
            <person name="Ruiz F."/>
            <person name="Serrano V."/>
            <person name="Zagulski M."/>
            <person name="Dessen P."/>
            <person name="Betermier M."/>
            <person name="Weissenbach J."/>
            <person name="Scarpelli C."/>
            <person name="Schachter V."/>
            <person name="Sperling L."/>
            <person name="Meyer E."/>
            <person name="Cohen J."/>
            <person name="Wincker P."/>
        </authorList>
    </citation>
    <scope>NUCLEOTIDE SEQUENCE [LARGE SCALE GENOMIC DNA]</scope>
    <source>
        <strain evidence="11 12">Stock d4-2</strain>
    </source>
</reference>
<keyword evidence="5 8" id="KW-0863">Zinc-finger</keyword>
<dbReference type="GO" id="GO:0031624">
    <property type="term" value="F:ubiquitin conjugating enzyme binding"/>
    <property type="evidence" value="ECO:0000318"/>
    <property type="project" value="GO_Central"/>
</dbReference>
<dbReference type="GO" id="GO:0000151">
    <property type="term" value="C:ubiquitin ligase complex"/>
    <property type="evidence" value="ECO:0000318"/>
    <property type="project" value="GO_Central"/>
</dbReference>
<evidence type="ECO:0000313" key="12">
    <source>
        <dbReference type="Proteomes" id="UP000000600"/>
    </source>
</evidence>
<feature type="domain" description="RING-type" evidence="10">
    <location>
        <begin position="32"/>
        <end position="240"/>
    </location>
</feature>
<evidence type="ECO:0000256" key="7">
    <source>
        <dbReference type="ARBA" id="ARBA00022833"/>
    </source>
</evidence>
<dbReference type="InterPro" id="IPR013083">
    <property type="entry name" value="Znf_RING/FYVE/PHD"/>
</dbReference>
<dbReference type="Gene3D" id="1.20.120.1750">
    <property type="match status" value="1"/>
</dbReference>
<proteinExistence type="predicted"/>
<organism evidence="11 12">
    <name type="scientific">Paramecium tetraurelia</name>
    <dbReference type="NCBI Taxonomy" id="5888"/>
    <lineage>
        <taxon>Eukaryota</taxon>
        <taxon>Sar</taxon>
        <taxon>Alveolata</taxon>
        <taxon>Ciliophora</taxon>
        <taxon>Intramacronucleata</taxon>
        <taxon>Oligohymenophorea</taxon>
        <taxon>Peniculida</taxon>
        <taxon>Parameciidae</taxon>
        <taxon>Paramecium</taxon>
    </lineage>
</organism>
<dbReference type="AlphaFoldDB" id="A0BMN6"/>
<dbReference type="RefSeq" id="XP_001427201.1">
    <property type="nucleotide sequence ID" value="XM_001427164.2"/>
</dbReference>
<dbReference type="HOGENOM" id="CLU_1126341_0_0_1"/>
<dbReference type="EMBL" id="CT868005">
    <property type="protein sequence ID" value="CAK59803.1"/>
    <property type="molecule type" value="Genomic_DNA"/>
</dbReference>
<dbReference type="InterPro" id="IPR051628">
    <property type="entry name" value="LUBAC_E3_Ligases"/>
</dbReference>
<dbReference type="CDD" id="cd22584">
    <property type="entry name" value="Rcat_RBR_unk"/>
    <property type="match status" value="1"/>
</dbReference>
<dbReference type="CDD" id="cd20335">
    <property type="entry name" value="BRcat_RBR"/>
    <property type="match status" value="1"/>
</dbReference>
<dbReference type="InterPro" id="IPR044066">
    <property type="entry name" value="TRIAD_supradom"/>
</dbReference>
<dbReference type="STRING" id="5888.A0BMN6"/>
<dbReference type="InParanoid" id="A0BMN6"/>
<comment type="pathway">
    <text evidence="1">Protein modification; protein ubiquitination.</text>
</comment>
<dbReference type="GO" id="GO:0005737">
    <property type="term" value="C:cytoplasm"/>
    <property type="evidence" value="ECO:0000318"/>
    <property type="project" value="GO_Central"/>
</dbReference>
<evidence type="ECO:0000313" key="11">
    <source>
        <dbReference type="EMBL" id="CAK59803.1"/>
    </source>
</evidence>
<dbReference type="GeneID" id="5012981"/>
<accession>A0BMN6</accession>
<evidence type="ECO:0000256" key="2">
    <source>
        <dbReference type="ARBA" id="ARBA00022679"/>
    </source>
</evidence>
<evidence type="ECO:0000256" key="6">
    <source>
        <dbReference type="ARBA" id="ARBA00022786"/>
    </source>
</evidence>
<dbReference type="PROSITE" id="PS50089">
    <property type="entry name" value="ZF_RING_2"/>
    <property type="match status" value="1"/>
</dbReference>
<keyword evidence="4" id="KW-0677">Repeat</keyword>
<dbReference type="OrthoDB" id="10009520at2759"/>
<dbReference type="PANTHER" id="PTHR22770">
    <property type="entry name" value="UBIQUITIN CONJUGATING ENZYME 7 INTERACTING PROTEIN-RELATED"/>
    <property type="match status" value="1"/>
</dbReference>
<dbReference type="Gene3D" id="3.30.40.10">
    <property type="entry name" value="Zinc/RING finger domain, C3HC4 (zinc finger)"/>
    <property type="match status" value="1"/>
</dbReference>
<evidence type="ECO:0000256" key="8">
    <source>
        <dbReference type="PROSITE-ProRule" id="PRU00175"/>
    </source>
</evidence>
<dbReference type="Proteomes" id="UP000000600">
    <property type="component" value="Unassembled WGS sequence"/>
</dbReference>
<name>A0BMN6_PARTE</name>
<evidence type="ECO:0000259" key="10">
    <source>
        <dbReference type="PROSITE" id="PS51873"/>
    </source>
</evidence>
<dbReference type="GO" id="GO:0006511">
    <property type="term" value="P:ubiquitin-dependent protein catabolic process"/>
    <property type="evidence" value="ECO:0000318"/>
    <property type="project" value="GO_Central"/>
</dbReference>
<gene>
    <name evidence="11" type="ORF">GSPATT00030439001</name>
</gene>
<evidence type="ECO:0000256" key="5">
    <source>
        <dbReference type="ARBA" id="ARBA00022771"/>
    </source>
</evidence>
<dbReference type="PROSITE" id="PS51873">
    <property type="entry name" value="TRIAD"/>
    <property type="match status" value="1"/>
</dbReference>
<dbReference type="GO" id="GO:0061630">
    <property type="term" value="F:ubiquitin protein ligase activity"/>
    <property type="evidence" value="ECO:0000318"/>
    <property type="project" value="GO_Central"/>
</dbReference>
<evidence type="ECO:0000256" key="1">
    <source>
        <dbReference type="ARBA" id="ARBA00004906"/>
    </source>
</evidence>